<dbReference type="Proteomes" id="UP000612282">
    <property type="component" value="Unassembled WGS sequence"/>
</dbReference>
<dbReference type="Pfam" id="PF22504">
    <property type="entry name" value="DUF6993"/>
    <property type="match status" value="1"/>
</dbReference>
<sequence>MTPAALLLALATACGAPTEHDTARLQQGSAPATRCSDPLNDDGHCALELKDSHLRTPAPAIGEDEALDEAAAAVANRGRDGGCLEELDSNGHCLGSAELAATSEYVTKVRQALTRTGYTDAVVRLGRDEDPTARGALIWAVRIGDVCVLADVTPPPVERYHSWYAGLLTDGHCLAP</sequence>
<reference evidence="2 3" key="1">
    <citation type="submission" date="2021-01" db="EMBL/GenBank/DDBJ databases">
        <title>Whole genome shotgun sequence of Actinoplanes couchii NBRC 106145.</title>
        <authorList>
            <person name="Komaki H."/>
            <person name="Tamura T."/>
        </authorList>
    </citation>
    <scope>NUCLEOTIDE SEQUENCE [LARGE SCALE GENOMIC DNA]</scope>
    <source>
        <strain evidence="2 3">NBRC 106145</strain>
    </source>
</reference>
<feature type="domain" description="DUF6993" evidence="1">
    <location>
        <begin position="107"/>
        <end position="174"/>
    </location>
</feature>
<evidence type="ECO:0000313" key="3">
    <source>
        <dbReference type="Proteomes" id="UP000612282"/>
    </source>
</evidence>
<accession>A0ABQ3XUA6</accession>
<organism evidence="2 3">
    <name type="scientific">Actinoplanes couchii</name>
    <dbReference type="NCBI Taxonomy" id="403638"/>
    <lineage>
        <taxon>Bacteria</taxon>
        <taxon>Bacillati</taxon>
        <taxon>Actinomycetota</taxon>
        <taxon>Actinomycetes</taxon>
        <taxon>Micromonosporales</taxon>
        <taxon>Micromonosporaceae</taxon>
        <taxon>Actinoplanes</taxon>
    </lineage>
</organism>
<comment type="caution">
    <text evidence="2">The sequence shown here is derived from an EMBL/GenBank/DDBJ whole genome shotgun (WGS) entry which is preliminary data.</text>
</comment>
<name>A0ABQ3XUA6_9ACTN</name>
<proteinExistence type="predicted"/>
<keyword evidence="3" id="KW-1185">Reference proteome</keyword>
<gene>
    <name evidence="2" type="ORF">Aco03nite_105100</name>
</gene>
<dbReference type="InterPro" id="IPR054262">
    <property type="entry name" value="DUF6993"/>
</dbReference>
<dbReference type="EMBL" id="BOMG01000175">
    <property type="protein sequence ID" value="GID62106.1"/>
    <property type="molecule type" value="Genomic_DNA"/>
</dbReference>
<evidence type="ECO:0000313" key="2">
    <source>
        <dbReference type="EMBL" id="GID62106.1"/>
    </source>
</evidence>
<protein>
    <recommendedName>
        <fullName evidence="1">DUF6993 domain-containing protein</fullName>
    </recommendedName>
</protein>
<evidence type="ECO:0000259" key="1">
    <source>
        <dbReference type="Pfam" id="PF22504"/>
    </source>
</evidence>